<dbReference type="GO" id="GO:0006935">
    <property type="term" value="P:chemotaxis"/>
    <property type="evidence" value="ECO:0007669"/>
    <property type="project" value="InterPro"/>
</dbReference>
<dbReference type="Gene3D" id="2.30.30.40">
    <property type="entry name" value="SH3 Domains"/>
    <property type="match status" value="3"/>
</dbReference>
<evidence type="ECO:0000256" key="3">
    <source>
        <dbReference type="ARBA" id="ARBA00022490"/>
    </source>
</evidence>
<reference evidence="7" key="1">
    <citation type="submission" date="2016-10" db="EMBL/GenBank/DDBJ databases">
        <authorList>
            <person name="Varghese N."/>
            <person name="Submissions S."/>
        </authorList>
    </citation>
    <scope>NUCLEOTIDE SEQUENCE [LARGE SCALE GENOMIC DNA]</scope>
    <source>
        <strain evidence="7">DSM 7165</strain>
    </source>
</reference>
<accession>A0A1H6S821</accession>
<evidence type="ECO:0000256" key="4">
    <source>
        <dbReference type="SAM" id="MobiDB-lite"/>
    </source>
</evidence>
<dbReference type="STRING" id="64971.SAMN05421831_10651"/>
<evidence type="ECO:0000256" key="2">
    <source>
        <dbReference type="ARBA" id="ARBA00021483"/>
    </source>
</evidence>
<feature type="domain" description="CheW-like" evidence="5">
    <location>
        <begin position="31"/>
        <end position="171"/>
    </location>
</feature>
<dbReference type="PANTHER" id="PTHR22617:SF45">
    <property type="entry name" value="CHEMOTAXIS PROTEIN CHEW"/>
    <property type="match status" value="1"/>
</dbReference>
<dbReference type="GO" id="GO:0007165">
    <property type="term" value="P:signal transduction"/>
    <property type="evidence" value="ECO:0007669"/>
    <property type="project" value="InterPro"/>
</dbReference>
<name>A0A1H6S821_9GAMM</name>
<dbReference type="SUPFAM" id="SSF50341">
    <property type="entry name" value="CheW-like"/>
    <property type="match status" value="3"/>
</dbReference>
<dbReference type="Proteomes" id="UP000242999">
    <property type="component" value="Unassembled WGS sequence"/>
</dbReference>
<dbReference type="RefSeq" id="WP_093309395.1">
    <property type="nucleotide sequence ID" value="NZ_FNYH01000006.1"/>
</dbReference>
<gene>
    <name evidence="6" type="ORF">SAMN05421831_10651</name>
</gene>
<evidence type="ECO:0000259" key="5">
    <source>
        <dbReference type="PROSITE" id="PS50851"/>
    </source>
</evidence>
<proteinExistence type="predicted"/>
<feature type="region of interest" description="Disordered" evidence="4">
    <location>
        <begin position="1"/>
        <end position="27"/>
    </location>
</feature>
<organism evidence="6 7">
    <name type="scientific">Allopseudospirillum japonicum</name>
    <dbReference type="NCBI Taxonomy" id="64971"/>
    <lineage>
        <taxon>Bacteria</taxon>
        <taxon>Pseudomonadati</taxon>
        <taxon>Pseudomonadota</taxon>
        <taxon>Gammaproteobacteria</taxon>
        <taxon>Oceanospirillales</taxon>
        <taxon>Oceanospirillaceae</taxon>
        <taxon>Allopseudospirillum</taxon>
    </lineage>
</organism>
<evidence type="ECO:0000256" key="1">
    <source>
        <dbReference type="ARBA" id="ARBA00004496"/>
    </source>
</evidence>
<feature type="compositionally biased region" description="Polar residues" evidence="4">
    <location>
        <begin position="1"/>
        <end position="11"/>
    </location>
</feature>
<feature type="compositionally biased region" description="Acidic residues" evidence="4">
    <location>
        <begin position="15"/>
        <end position="27"/>
    </location>
</feature>
<dbReference type="EMBL" id="FNYH01000006">
    <property type="protein sequence ID" value="SEI64071.1"/>
    <property type="molecule type" value="Genomic_DNA"/>
</dbReference>
<dbReference type="PROSITE" id="PS50851">
    <property type="entry name" value="CHEW"/>
    <property type="match status" value="3"/>
</dbReference>
<dbReference type="InterPro" id="IPR036061">
    <property type="entry name" value="CheW-like_dom_sf"/>
</dbReference>
<keyword evidence="7" id="KW-1185">Reference proteome</keyword>
<evidence type="ECO:0000313" key="7">
    <source>
        <dbReference type="Proteomes" id="UP000242999"/>
    </source>
</evidence>
<dbReference type="GO" id="GO:0005829">
    <property type="term" value="C:cytosol"/>
    <property type="evidence" value="ECO:0007669"/>
    <property type="project" value="TreeGrafter"/>
</dbReference>
<dbReference type="InterPro" id="IPR039315">
    <property type="entry name" value="CheW"/>
</dbReference>
<comment type="subcellular location">
    <subcellularLocation>
        <location evidence="1">Cytoplasm</location>
    </subcellularLocation>
</comment>
<dbReference type="Pfam" id="PF01584">
    <property type="entry name" value="CheW"/>
    <property type="match status" value="3"/>
</dbReference>
<dbReference type="PANTHER" id="PTHR22617">
    <property type="entry name" value="CHEMOTAXIS SENSOR HISTIDINE KINASE-RELATED"/>
    <property type="match status" value="1"/>
</dbReference>
<feature type="domain" description="CheW-like" evidence="5">
    <location>
        <begin position="199"/>
        <end position="343"/>
    </location>
</feature>
<feature type="domain" description="CheW-like" evidence="5">
    <location>
        <begin position="375"/>
        <end position="517"/>
    </location>
</feature>
<dbReference type="SMART" id="SM00260">
    <property type="entry name" value="CheW"/>
    <property type="match status" value="3"/>
</dbReference>
<evidence type="ECO:0000313" key="6">
    <source>
        <dbReference type="EMBL" id="SEI64071.1"/>
    </source>
</evidence>
<sequence>MHTTPYASTAQAEPVSEDSSPDLEAGADEQSHQYVTFALMQESFAIPMSRVLEIVRFPEPVQVPLTHPSLLGLASFRGTVVPILDLGDILGLGKRQLTDASRVLLIEVGHALGIVVDRVERVTDLAAHQIQSTQDFASLQHEAVLSGVYREHGGHVIQLLDIESLIQREFSHMLKTTSLDANNHFSLQEIREEQEDEELTQLVSFMIDAQEFAFRLTDVQEIIRPPRKINLLPNTAHHVMGLITLRENTFPLFSMRRLFAMPDPCTLEEQMLVVLRHGSARLALMVDQVREVVRIHEEQLEPMPAVLHHQGNNEEIEALCRLDAGERLITLLHIAPLFNNMQALLEDTAPAAFNESQTMDDPQTLESDSEYLTDECQLVVFVLNTQLYGLSIDQVQEITRLPEQLYRVPKCPEFIDGMINLRGTVLPVLDMRNRFGMARAQPSERQRIIVLNINNLLTGFVVDEVNAVMRIQRSRIEQAPHLSSEQERLLGQVVRLPEQKTLIQLIDPYELMSNEEQALAAASAKTS</sequence>
<keyword evidence="3" id="KW-0963">Cytoplasm</keyword>
<dbReference type="Gene3D" id="2.40.50.180">
    <property type="entry name" value="CheA-289, Domain 4"/>
    <property type="match status" value="3"/>
</dbReference>
<dbReference type="InterPro" id="IPR002545">
    <property type="entry name" value="CheW-lke_dom"/>
</dbReference>
<dbReference type="OrthoDB" id="9790406at2"/>
<dbReference type="AlphaFoldDB" id="A0A1H6S821"/>
<protein>
    <recommendedName>
        <fullName evidence="2">Chemotaxis protein CheW</fullName>
    </recommendedName>
</protein>